<feature type="non-terminal residue" evidence="2">
    <location>
        <position position="130"/>
    </location>
</feature>
<comment type="caution">
    <text evidence="2">The sequence shown here is derived from an EMBL/GenBank/DDBJ whole genome shotgun (WGS) entry which is preliminary data.</text>
</comment>
<reference evidence="2" key="1">
    <citation type="journal article" date="2021" name="Proc. Natl. Acad. Sci. U.S.A.">
        <title>Three genomes in the algal genus Volvox reveal the fate of a haploid sex-determining region after a transition to homothallism.</title>
        <authorList>
            <person name="Yamamoto K."/>
            <person name="Hamaji T."/>
            <person name="Kawai-Toyooka H."/>
            <person name="Matsuzaki R."/>
            <person name="Takahashi F."/>
            <person name="Nishimura Y."/>
            <person name="Kawachi M."/>
            <person name="Noguchi H."/>
            <person name="Minakuchi Y."/>
            <person name="Umen J.G."/>
            <person name="Toyoda A."/>
            <person name="Nozaki H."/>
        </authorList>
    </citation>
    <scope>NUCLEOTIDE SEQUENCE</scope>
    <source>
        <strain evidence="2">NIES-3786</strain>
    </source>
</reference>
<evidence type="ECO:0000313" key="3">
    <source>
        <dbReference type="Proteomes" id="UP000747110"/>
    </source>
</evidence>
<feature type="non-terminal residue" evidence="2">
    <location>
        <position position="1"/>
    </location>
</feature>
<name>A0A8J4FN76_9CHLO</name>
<evidence type="ECO:0000256" key="1">
    <source>
        <dbReference type="SAM" id="MobiDB-lite"/>
    </source>
</evidence>
<dbReference type="EMBL" id="BNCP01000026">
    <property type="protein sequence ID" value="GIL83270.1"/>
    <property type="molecule type" value="Genomic_DNA"/>
</dbReference>
<feature type="compositionally biased region" description="Gly residues" evidence="1">
    <location>
        <begin position="1"/>
        <end position="11"/>
    </location>
</feature>
<accession>A0A8J4FN76</accession>
<feature type="region of interest" description="Disordered" evidence="1">
    <location>
        <begin position="1"/>
        <end position="29"/>
    </location>
</feature>
<sequence>WSSGGGDGDGTGCSRPPSRLAGGDTSDGASRRRFFGGGCSIAPLPSSKPVWIHFPQSSRLSCFSFSSSFSGNSHWTCFTGRFRCLVGGLGATGGSHWIWTGGSFCPMLLVPGVDAGGGGGGGTADPGRKA</sequence>
<proteinExistence type="predicted"/>
<dbReference type="Proteomes" id="UP000747110">
    <property type="component" value="Unassembled WGS sequence"/>
</dbReference>
<evidence type="ECO:0000313" key="2">
    <source>
        <dbReference type="EMBL" id="GIL83270.1"/>
    </source>
</evidence>
<protein>
    <submittedName>
        <fullName evidence="2">Uncharacterized protein</fullName>
    </submittedName>
</protein>
<organism evidence="2 3">
    <name type="scientific">Volvox reticuliferus</name>
    <dbReference type="NCBI Taxonomy" id="1737510"/>
    <lineage>
        <taxon>Eukaryota</taxon>
        <taxon>Viridiplantae</taxon>
        <taxon>Chlorophyta</taxon>
        <taxon>core chlorophytes</taxon>
        <taxon>Chlorophyceae</taxon>
        <taxon>CS clade</taxon>
        <taxon>Chlamydomonadales</taxon>
        <taxon>Volvocaceae</taxon>
        <taxon>Volvox</taxon>
    </lineage>
</organism>
<gene>
    <name evidence="2" type="ORF">Vretifemale_12115</name>
</gene>
<keyword evidence="3" id="KW-1185">Reference proteome</keyword>
<dbReference type="AlphaFoldDB" id="A0A8J4FN76"/>